<dbReference type="Gene3D" id="3.90.1720.10">
    <property type="entry name" value="endopeptidase domain like (from Nostoc punctiforme)"/>
    <property type="match status" value="1"/>
</dbReference>
<feature type="coiled-coil region" evidence="5">
    <location>
        <begin position="59"/>
        <end position="121"/>
    </location>
</feature>
<gene>
    <name evidence="7" type="ORF">GCM10023191_048110</name>
</gene>
<evidence type="ECO:0000256" key="5">
    <source>
        <dbReference type="SAM" id="Coils"/>
    </source>
</evidence>
<dbReference type="InterPro" id="IPR038765">
    <property type="entry name" value="Papain-like_cys_pep_sf"/>
</dbReference>
<dbReference type="InterPro" id="IPR000064">
    <property type="entry name" value="NLP_P60_dom"/>
</dbReference>
<evidence type="ECO:0000256" key="4">
    <source>
        <dbReference type="ARBA" id="ARBA00022807"/>
    </source>
</evidence>
<dbReference type="PROSITE" id="PS51935">
    <property type="entry name" value="NLPC_P60"/>
    <property type="match status" value="1"/>
</dbReference>
<dbReference type="EMBL" id="BAABHF010000025">
    <property type="protein sequence ID" value="GAA4500141.1"/>
    <property type="molecule type" value="Genomic_DNA"/>
</dbReference>
<keyword evidence="5" id="KW-0175">Coiled coil</keyword>
<evidence type="ECO:0000313" key="8">
    <source>
        <dbReference type="Proteomes" id="UP001500503"/>
    </source>
</evidence>
<proteinExistence type="inferred from homology"/>
<dbReference type="InterPro" id="IPR051202">
    <property type="entry name" value="Peptidase_C40"/>
</dbReference>
<protein>
    <submittedName>
        <fullName evidence="7">C40 family peptidase</fullName>
    </submittedName>
</protein>
<keyword evidence="8" id="KW-1185">Reference proteome</keyword>
<dbReference type="PANTHER" id="PTHR47053:SF1">
    <property type="entry name" value="MUREIN DD-ENDOPEPTIDASE MEPH-RELATED"/>
    <property type="match status" value="1"/>
</dbReference>
<evidence type="ECO:0000259" key="6">
    <source>
        <dbReference type="PROSITE" id="PS51935"/>
    </source>
</evidence>
<organism evidence="7 8">
    <name type="scientific">Actinoallomurus oryzae</name>
    <dbReference type="NCBI Taxonomy" id="502180"/>
    <lineage>
        <taxon>Bacteria</taxon>
        <taxon>Bacillati</taxon>
        <taxon>Actinomycetota</taxon>
        <taxon>Actinomycetes</taxon>
        <taxon>Streptosporangiales</taxon>
        <taxon>Thermomonosporaceae</taxon>
        <taxon>Actinoallomurus</taxon>
    </lineage>
</organism>
<evidence type="ECO:0000313" key="7">
    <source>
        <dbReference type="EMBL" id="GAA4500141.1"/>
    </source>
</evidence>
<dbReference type="PANTHER" id="PTHR47053">
    <property type="entry name" value="MUREIN DD-ENDOPEPTIDASE MEPH-RELATED"/>
    <property type="match status" value="1"/>
</dbReference>
<comment type="similarity">
    <text evidence="1">Belongs to the peptidase C40 family.</text>
</comment>
<name>A0ABP8QC55_9ACTN</name>
<evidence type="ECO:0000256" key="2">
    <source>
        <dbReference type="ARBA" id="ARBA00022670"/>
    </source>
</evidence>
<dbReference type="Pfam" id="PF00877">
    <property type="entry name" value="NLPC_P60"/>
    <property type="match status" value="1"/>
</dbReference>
<dbReference type="SUPFAM" id="SSF54001">
    <property type="entry name" value="Cysteine proteinases"/>
    <property type="match status" value="1"/>
</dbReference>
<dbReference type="Gene3D" id="6.10.250.3150">
    <property type="match status" value="1"/>
</dbReference>
<reference evidence="8" key="1">
    <citation type="journal article" date="2019" name="Int. J. Syst. Evol. Microbiol.">
        <title>The Global Catalogue of Microorganisms (GCM) 10K type strain sequencing project: providing services to taxonomists for standard genome sequencing and annotation.</title>
        <authorList>
            <consortium name="The Broad Institute Genomics Platform"/>
            <consortium name="The Broad Institute Genome Sequencing Center for Infectious Disease"/>
            <person name="Wu L."/>
            <person name="Ma J."/>
        </authorList>
    </citation>
    <scope>NUCLEOTIDE SEQUENCE [LARGE SCALE GENOMIC DNA]</scope>
    <source>
        <strain evidence="8">JCM 17933</strain>
    </source>
</reference>
<keyword evidence="2" id="KW-0645">Protease</keyword>
<keyword evidence="4" id="KW-0788">Thiol protease</keyword>
<dbReference type="Proteomes" id="UP001500503">
    <property type="component" value="Unassembled WGS sequence"/>
</dbReference>
<evidence type="ECO:0000256" key="1">
    <source>
        <dbReference type="ARBA" id="ARBA00007074"/>
    </source>
</evidence>
<accession>A0ABP8QC55</accession>
<feature type="domain" description="NlpC/P60" evidence="6">
    <location>
        <begin position="230"/>
        <end position="346"/>
    </location>
</feature>
<comment type="caution">
    <text evidence="7">The sequence shown here is derived from an EMBL/GenBank/DDBJ whole genome shotgun (WGS) entry which is preliminary data.</text>
</comment>
<evidence type="ECO:0000256" key="3">
    <source>
        <dbReference type="ARBA" id="ARBA00022801"/>
    </source>
</evidence>
<feature type="coiled-coil region" evidence="5">
    <location>
        <begin position="161"/>
        <end position="209"/>
    </location>
</feature>
<keyword evidence="3" id="KW-0378">Hydrolase</keyword>
<sequence>MGEGRAAIVATQRSSGGATAGWLPGGRAGARALATLCVAASAALVLPSVPAEAAPKPTLKESQAKLKKLNSQVDHQDNVYNKAKEERQAAKKKYDALRKSVAEDQKTYEHLRERVAQLAAAAYKSGDSGDLPTLVSANNPEDVLDQISVFTQVAHNRSTEVTQFLNAAQLLQRQKAQAQQAAADLNAKLKSEKSQLDKLKKQAAQQQSLVNRLGGGSSGSHGGTYNGPASGPARLALEYAYAHKGDPYKYGGAGPNSFDCSGLVMMAWRHAGVSLPRVVPDQYNATRRVARSDLQPGDLVFFDNLGHVGLFVGNNQFIHAPHTGTVVQIESLSGYYSSNYYGAGRP</sequence>